<name>A0A941IPL8_9ACTN</name>
<dbReference type="Gene3D" id="3.20.20.70">
    <property type="entry name" value="Aldolase class I"/>
    <property type="match status" value="1"/>
</dbReference>
<dbReference type="HAMAP" id="MF_01215">
    <property type="entry name" value="OMPdecase_type2"/>
    <property type="match status" value="1"/>
</dbReference>
<dbReference type="EMBL" id="JAGSOH010000140">
    <property type="protein sequence ID" value="MBR7830561.1"/>
    <property type="molecule type" value="Genomic_DNA"/>
</dbReference>
<dbReference type="Pfam" id="PF00215">
    <property type="entry name" value="OMPdecase"/>
    <property type="match status" value="1"/>
</dbReference>
<evidence type="ECO:0000256" key="5">
    <source>
        <dbReference type="ARBA" id="ARBA00023239"/>
    </source>
</evidence>
<dbReference type="InterPro" id="IPR011060">
    <property type="entry name" value="RibuloseP-bd_barrel"/>
</dbReference>
<evidence type="ECO:0000259" key="8">
    <source>
        <dbReference type="SMART" id="SM00934"/>
    </source>
</evidence>
<dbReference type="InterPro" id="IPR013785">
    <property type="entry name" value="Aldolase_TIM"/>
</dbReference>
<dbReference type="InterPro" id="IPR018089">
    <property type="entry name" value="OMPdecase_AS"/>
</dbReference>
<evidence type="ECO:0000256" key="1">
    <source>
        <dbReference type="ARBA" id="ARBA00004861"/>
    </source>
</evidence>
<reference evidence="9" key="1">
    <citation type="submission" date="2021-04" db="EMBL/GenBank/DDBJ databases">
        <title>Genome based classification of Actinospica acidithermotolerans sp. nov., an actinobacterium isolated from an Indonesian hot spring.</title>
        <authorList>
            <person name="Kusuma A.B."/>
            <person name="Putra K.E."/>
            <person name="Nafisah S."/>
            <person name="Loh J."/>
            <person name="Nouioui I."/>
            <person name="Goodfellow M."/>
        </authorList>
    </citation>
    <scope>NUCLEOTIDE SEQUENCE</scope>
    <source>
        <strain evidence="9">MGRD01-02</strain>
    </source>
</reference>
<proteinExistence type="inferred from homology"/>
<protein>
    <recommendedName>
        <fullName evidence="7">Orotidine 5'-phosphate decarboxylase</fullName>
        <ecNumber evidence="7">4.1.1.23</ecNumber>
    </recommendedName>
    <alternativeName>
        <fullName evidence="7">OMP decarboxylase</fullName>
        <shortName evidence="7">OMPDCase</shortName>
        <shortName evidence="7">OMPdecase</shortName>
    </alternativeName>
</protein>
<evidence type="ECO:0000313" key="9">
    <source>
        <dbReference type="EMBL" id="MBR7830561.1"/>
    </source>
</evidence>
<dbReference type="GO" id="GO:0006207">
    <property type="term" value="P:'de novo' pyrimidine nucleobase biosynthetic process"/>
    <property type="evidence" value="ECO:0007669"/>
    <property type="project" value="InterPro"/>
</dbReference>
<evidence type="ECO:0000256" key="2">
    <source>
        <dbReference type="ARBA" id="ARBA00008847"/>
    </source>
</evidence>
<dbReference type="PANTHER" id="PTHR43375:SF1">
    <property type="entry name" value="OROTIDINE 5'-PHOSPHATE DECARBOXYLASE"/>
    <property type="match status" value="1"/>
</dbReference>
<dbReference type="Proteomes" id="UP000676325">
    <property type="component" value="Unassembled WGS sequence"/>
</dbReference>
<keyword evidence="3 7" id="KW-0210">Decarboxylase</keyword>
<feature type="active site" description="Proton donor" evidence="7">
    <location>
        <position position="100"/>
    </location>
</feature>
<gene>
    <name evidence="7 9" type="primary">pyrF</name>
    <name evidence="9" type="ORF">KDK95_29940</name>
</gene>
<evidence type="ECO:0000256" key="3">
    <source>
        <dbReference type="ARBA" id="ARBA00022793"/>
    </source>
</evidence>
<comment type="caution">
    <text evidence="9">The sequence shown here is derived from an EMBL/GenBank/DDBJ whole genome shotgun (WGS) entry which is preliminary data.</text>
</comment>
<dbReference type="GO" id="GO:0044205">
    <property type="term" value="P:'de novo' UMP biosynthetic process"/>
    <property type="evidence" value="ECO:0007669"/>
    <property type="project" value="UniProtKB-UniRule"/>
</dbReference>
<comment type="similarity">
    <text evidence="2 7">Belongs to the OMP decarboxylase family. Type 2 subfamily.</text>
</comment>
<dbReference type="SMART" id="SM00934">
    <property type="entry name" value="OMPdecase"/>
    <property type="match status" value="1"/>
</dbReference>
<sequence>MTDALEPFGARLRTSMDERGPLCVGIDPHAALLGSWSLPDSVAGLERFALTVVEALAERVAVLKPQSSFFERFGSAGIAVLERTIAEARAAGALVVLDVKRGDIGSTVEAYADAYLDPDSSLFADAVTVSPYLGFGALEPFLERAEQHGCGVFVLAFTSNPEGATVQRAVTADGETVGAAILAQAAARNGGAEPMGPVGAVVGATLTDPIPFDLAALNGPLLAPGLGAQGGTPEGLRAVFGDALANVVPSMSREILRNGPDVPVLRRVARQAAHDCRTALGYPSAGF</sequence>
<dbReference type="RefSeq" id="WP_212521685.1">
    <property type="nucleotide sequence ID" value="NZ_JAGSOH010000140.1"/>
</dbReference>
<dbReference type="AlphaFoldDB" id="A0A941IPL8"/>
<comment type="catalytic activity">
    <reaction evidence="6 7">
        <text>orotidine 5'-phosphate + H(+) = UMP + CO2</text>
        <dbReference type="Rhea" id="RHEA:11596"/>
        <dbReference type="ChEBI" id="CHEBI:15378"/>
        <dbReference type="ChEBI" id="CHEBI:16526"/>
        <dbReference type="ChEBI" id="CHEBI:57538"/>
        <dbReference type="ChEBI" id="CHEBI:57865"/>
        <dbReference type="EC" id="4.1.1.23"/>
    </reaction>
</comment>
<dbReference type="InterPro" id="IPR001754">
    <property type="entry name" value="OMPdeCOase_dom"/>
</dbReference>
<dbReference type="GO" id="GO:0004590">
    <property type="term" value="F:orotidine-5'-phosphate decarboxylase activity"/>
    <property type="evidence" value="ECO:0007669"/>
    <property type="project" value="UniProtKB-UniRule"/>
</dbReference>
<evidence type="ECO:0000256" key="6">
    <source>
        <dbReference type="ARBA" id="ARBA00049157"/>
    </source>
</evidence>
<keyword evidence="10" id="KW-1185">Reference proteome</keyword>
<dbReference type="SUPFAM" id="SSF51366">
    <property type="entry name" value="Ribulose-phoshate binding barrel"/>
    <property type="match status" value="1"/>
</dbReference>
<dbReference type="NCBIfam" id="TIGR02127">
    <property type="entry name" value="pyrF_sub2"/>
    <property type="match status" value="1"/>
</dbReference>
<evidence type="ECO:0000256" key="7">
    <source>
        <dbReference type="HAMAP-Rule" id="MF_01215"/>
    </source>
</evidence>
<dbReference type="PROSITE" id="PS00156">
    <property type="entry name" value="OMPDECASE"/>
    <property type="match status" value="1"/>
</dbReference>
<comment type="pathway">
    <text evidence="1 7">Pyrimidine metabolism; UMP biosynthesis via de novo pathway; UMP from orotate: step 2/2.</text>
</comment>
<organism evidence="9 10">
    <name type="scientific">Actinospica acidithermotolerans</name>
    <dbReference type="NCBI Taxonomy" id="2828514"/>
    <lineage>
        <taxon>Bacteria</taxon>
        <taxon>Bacillati</taxon>
        <taxon>Actinomycetota</taxon>
        <taxon>Actinomycetes</taxon>
        <taxon>Catenulisporales</taxon>
        <taxon>Actinospicaceae</taxon>
        <taxon>Actinospica</taxon>
    </lineage>
</organism>
<evidence type="ECO:0000313" key="10">
    <source>
        <dbReference type="Proteomes" id="UP000676325"/>
    </source>
</evidence>
<dbReference type="PANTHER" id="PTHR43375">
    <property type="entry name" value="OROTIDINE 5'-PHOSPHATE DECARBOXYLASE"/>
    <property type="match status" value="1"/>
</dbReference>
<dbReference type="CDD" id="cd04725">
    <property type="entry name" value="OMP_decarboxylase_like"/>
    <property type="match status" value="1"/>
</dbReference>
<accession>A0A941IPL8</accession>
<dbReference type="EC" id="4.1.1.23" evidence="7"/>
<feature type="domain" description="Orotidine 5'-phosphate decarboxylase" evidence="8">
    <location>
        <begin position="21"/>
        <end position="268"/>
    </location>
</feature>
<keyword evidence="5 7" id="KW-0456">Lyase</keyword>
<evidence type="ECO:0000256" key="4">
    <source>
        <dbReference type="ARBA" id="ARBA00022975"/>
    </source>
</evidence>
<dbReference type="InterPro" id="IPR011995">
    <property type="entry name" value="OMPdecase_type-2"/>
</dbReference>
<keyword evidence="4 7" id="KW-0665">Pyrimidine biosynthesis</keyword>